<name>A0A9W7JER8_HIBTR</name>
<accession>A0A9W7JER8</accession>
<reference evidence="1" key="1">
    <citation type="submission" date="2023-05" db="EMBL/GenBank/DDBJ databases">
        <title>Genome and transcriptome analyses reveal genes involved in the formation of fine ridges on petal epidermal cells in Hibiscus trionum.</title>
        <authorList>
            <person name="Koshimizu S."/>
            <person name="Masuda S."/>
            <person name="Ishii T."/>
            <person name="Shirasu K."/>
            <person name="Hoshino A."/>
            <person name="Arita M."/>
        </authorList>
    </citation>
    <scope>NUCLEOTIDE SEQUENCE</scope>
    <source>
        <strain evidence="1">Hamamatsu line</strain>
    </source>
</reference>
<evidence type="ECO:0000313" key="2">
    <source>
        <dbReference type="Proteomes" id="UP001165190"/>
    </source>
</evidence>
<gene>
    <name evidence="1" type="ORF">HRI_005081300</name>
</gene>
<dbReference type="Pfam" id="PF01190">
    <property type="entry name" value="Pollen_Ole_e_1"/>
    <property type="match status" value="1"/>
</dbReference>
<sequence length="189" mass="20952">MRNILQAMMTMMVVSQMAVASEKPILYELSSRDEMVHMAGYGEEKLSTVLVTGSVVCEACHLHSRPQPQLRSWPISGATIVVKCETSCKTKSGTAQTTTDEYGDFMIDLPSQLHGIVNLEKICSIKIVRIPKKSTCRPKLVKKHKRMRLSLVGNGIRTYTTGKIKFQHIASKPLKSCIAKATDTTKQIA</sequence>
<dbReference type="OrthoDB" id="744797at2759"/>
<comment type="caution">
    <text evidence="1">The sequence shown here is derived from an EMBL/GenBank/DDBJ whole genome shotgun (WGS) entry which is preliminary data.</text>
</comment>
<dbReference type="PANTHER" id="PTHR47273">
    <property type="entry name" value="EXPRESSED PROTEIN"/>
    <property type="match status" value="1"/>
</dbReference>
<protein>
    <submittedName>
        <fullName evidence="1">Uncharacterized protein</fullName>
    </submittedName>
</protein>
<dbReference type="PANTHER" id="PTHR47273:SF6">
    <property type="entry name" value="POLLEN OLE E 1 ALLERGEN AND EXTENSIN FAMILY PROTEIN"/>
    <property type="match status" value="1"/>
</dbReference>
<proteinExistence type="predicted"/>
<dbReference type="Proteomes" id="UP001165190">
    <property type="component" value="Unassembled WGS sequence"/>
</dbReference>
<dbReference type="EMBL" id="BSYR01000069">
    <property type="protein sequence ID" value="GMJ14121.1"/>
    <property type="molecule type" value="Genomic_DNA"/>
</dbReference>
<dbReference type="AlphaFoldDB" id="A0A9W7JER8"/>
<evidence type="ECO:0000313" key="1">
    <source>
        <dbReference type="EMBL" id="GMJ14121.1"/>
    </source>
</evidence>
<keyword evidence="2" id="KW-1185">Reference proteome</keyword>
<organism evidence="1 2">
    <name type="scientific">Hibiscus trionum</name>
    <name type="common">Flower of an hour</name>
    <dbReference type="NCBI Taxonomy" id="183268"/>
    <lineage>
        <taxon>Eukaryota</taxon>
        <taxon>Viridiplantae</taxon>
        <taxon>Streptophyta</taxon>
        <taxon>Embryophyta</taxon>
        <taxon>Tracheophyta</taxon>
        <taxon>Spermatophyta</taxon>
        <taxon>Magnoliopsida</taxon>
        <taxon>eudicotyledons</taxon>
        <taxon>Gunneridae</taxon>
        <taxon>Pentapetalae</taxon>
        <taxon>rosids</taxon>
        <taxon>malvids</taxon>
        <taxon>Malvales</taxon>
        <taxon>Malvaceae</taxon>
        <taxon>Malvoideae</taxon>
        <taxon>Hibiscus</taxon>
    </lineage>
</organism>